<dbReference type="SUPFAM" id="SSF53335">
    <property type="entry name" value="S-adenosyl-L-methionine-dependent methyltransferases"/>
    <property type="match status" value="1"/>
</dbReference>
<keyword evidence="1" id="KW-0489">Methyltransferase</keyword>
<evidence type="ECO:0000256" key="1">
    <source>
        <dbReference type="PROSITE-ProRule" id="PRU01023"/>
    </source>
</evidence>
<evidence type="ECO:0000259" key="3">
    <source>
        <dbReference type="PROSITE" id="PS51686"/>
    </source>
</evidence>
<dbReference type="InterPro" id="IPR001678">
    <property type="entry name" value="MeTrfase_RsmB-F_NOP2_dom"/>
</dbReference>
<dbReference type="EMBL" id="CADEAL010004055">
    <property type="protein sequence ID" value="CAB1450463.1"/>
    <property type="molecule type" value="Genomic_DNA"/>
</dbReference>
<comment type="caution">
    <text evidence="4">The sequence shown here is derived from an EMBL/GenBank/DDBJ whole genome shotgun (WGS) entry which is preliminary data.</text>
</comment>
<accession>A0A9N7YZS8</accession>
<evidence type="ECO:0000313" key="4">
    <source>
        <dbReference type="EMBL" id="CAB1450463.1"/>
    </source>
</evidence>
<dbReference type="Gene3D" id="3.30.70.1170">
    <property type="entry name" value="Sun protein, domain 3"/>
    <property type="match status" value="1"/>
</dbReference>
<dbReference type="PANTHER" id="PTHR14663">
    <property type="entry name" value="METHYLTRANSFERASE NSUN7-RELATED"/>
    <property type="match status" value="1"/>
</dbReference>
<protein>
    <recommendedName>
        <fullName evidence="3">SAM-dependent MTase RsmB/NOP-type domain-containing protein</fullName>
    </recommendedName>
</protein>
<dbReference type="InterPro" id="IPR042620">
    <property type="entry name" value="NSUN7"/>
</dbReference>
<sequence>MRHQQKCPPFAAAQSQNFRFFWERKQQNSSDKVSQRNHISEKMVKKKRNSGRSSRSSTCKTKRADSQIASSKDPAPLDAPAHCDVPAVPPELQTPGQGQVGFSDRVYLLASAIFQNHHLEKSAAQRLVSYGKERGIPLPEVKDGEMQHSAYELAFNTLKYQELLEDIMIDSCFHLTQLIPDDQMGLVAVMLFDFQDRKFLPREQQREEEVIQEVREVENYLLRLKTKLAASLARCRIKLNLLSIECFLPESVKMKQQRSSSLPLYTWVNTLKTSLDEVRTELESLGFSQVKSIRQLEGQTFCRDPHCADGLVFPAQLRPRLYSTELLRHHKLVIQDKSCCLGPNAACSVLPEEGDVLMVGCFSGLTVSHTVSLIAEKHKANNSNNQPTVYVCVSDCTNAQREDLQKIVSAMGCKNVKLMPVVFQSVDAADKQLQEVRVILLTPRCSVSAVNNPIEIILQENRDTDLLQDLSHGSIAPSKLKALVAKQREDIGHALKFRNVLAVVYSTCSSYPVENEGVVRGALEEAKAHSEQSGKPKQVNFRLSPTPFSSPDNPDSPEKKDPFFTLEVSDQSNGCFLALLTREPEPVVKEAPQDVLARAKAKGILDRIGSKQPTSKDHRRNTGRTTKAVHAPTCQPRPLSFSVPSRNQETKGINRTALSGPQELTNRRQTSQVKPKALRLHTLKSTVSSPLSSSSQDGSSSSSCKPEDRTPPKSTNTTFSTTTSTLHPAPPPSAPVVRPRRAHQEVLKPVLFVLPPVHFPSFVSHQISRAGLRPSFSFNRWRTPAPILPLPRSNGGFSKDTMAKSPPLF</sequence>
<evidence type="ECO:0000313" key="5">
    <source>
        <dbReference type="Proteomes" id="UP001153269"/>
    </source>
</evidence>
<name>A0A9N7YZS8_PLEPL</name>
<feature type="binding site" evidence="1">
    <location>
        <position position="395"/>
    </location>
    <ligand>
        <name>S-adenosyl-L-methionine</name>
        <dbReference type="ChEBI" id="CHEBI:59789"/>
    </ligand>
</feature>
<keyword evidence="1" id="KW-0694">RNA-binding</keyword>
<dbReference type="Pfam" id="PF21148">
    <property type="entry name" value="NSUN5_fdxn-like"/>
    <property type="match status" value="1"/>
</dbReference>
<feature type="compositionally biased region" description="Low complexity" evidence="2">
    <location>
        <begin position="685"/>
        <end position="703"/>
    </location>
</feature>
<organism evidence="4 5">
    <name type="scientific">Pleuronectes platessa</name>
    <name type="common">European plaice</name>
    <dbReference type="NCBI Taxonomy" id="8262"/>
    <lineage>
        <taxon>Eukaryota</taxon>
        <taxon>Metazoa</taxon>
        <taxon>Chordata</taxon>
        <taxon>Craniata</taxon>
        <taxon>Vertebrata</taxon>
        <taxon>Euteleostomi</taxon>
        <taxon>Actinopterygii</taxon>
        <taxon>Neopterygii</taxon>
        <taxon>Teleostei</taxon>
        <taxon>Neoteleostei</taxon>
        <taxon>Acanthomorphata</taxon>
        <taxon>Carangaria</taxon>
        <taxon>Pleuronectiformes</taxon>
        <taxon>Pleuronectoidei</taxon>
        <taxon>Pleuronectidae</taxon>
        <taxon>Pleuronectes</taxon>
    </lineage>
</organism>
<dbReference type="AlphaFoldDB" id="A0A9N7YZS8"/>
<dbReference type="GO" id="GO:0032259">
    <property type="term" value="P:methylation"/>
    <property type="evidence" value="ECO:0007669"/>
    <property type="project" value="UniProtKB-KW"/>
</dbReference>
<feature type="compositionally biased region" description="Polar residues" evidence="2">
    <location>
        <begin position="642"/>
        <end position="673"/>
    </location>
</feature>
<evidence type="ECO:0000256" key="2">
    <source>
        <dbReference type="SAM" id="MobiDB-lite"/>
    </source>
</evidence>
<feature type="domain" description="SAM-dependent MTase RsmB/NOP-type" evidence="3">
    <location>
        <begin position="254"/>
        <end position="583"/>
    </location>
</feature>
<dbReference type="InterPro" id="IPR029063">
    <property type="entry name" value="SAM-dependent_MTases_sf"/>
</dbReference>
<dbReference type="GO" id="GO:0003723">
    <property type="term" value="F:RNA binding"/>
    <property type="evidence" value="ECO:0007669"/>
    <property type="project" value="UniProtKB-UniRule"/>
</dbReference>
<keyword evidence="5" id="KW-1185">Reference proteome</keyword>
<feature type="compositionally biased region" description="Low complexity" evidence="2">
    <location>
        <begin position="714"/>
        <end position="725"/>
    </location>
</feature>
<comment type="similarity">
    <text evidence="1">Belongs to the class I-like SAM-binding methyltransferase superfamily. RsmB/NOP family.</text>
</comment>
<reference evidence="4" key="1">
    <citation type="submission" date="2020-03" db="EMBL/GenBank/DDBJ databases">
        <authorList>
            <person name="Weist P."/>
        </authorList>
    </citation>
    <scope>NUCLEOTIDE SEQUENCE</scope>
</reference>
<keyword evidence="1" id="KW-0808">Transferase</keyword>
<keyword evidence="1" id="KW-0949">S-adenosyl-L-methionine</keyword>
<dbReference type="Proteomes" id="UP001153269">
    <property type="component" value="Unassembled WGS sequence"/>
</dbReference>
<dbReference type="PROSITE" id="PS51686">
    <property type="entry name" value="SAM_MT_RSMB_NOP"/>
    <property type="match status" value="1"/>
</dbReference>
<feature type="region of interest" description="Disordered" evidence="2">
    <location>
        <begin position="606"/>
        <end position="740"/>
    </location>
</feature>
<proteinExistence type="inferred from homology"/>
<feature type="region of interest" description="Disordered" evidence="2">
    <location>
        <begin position="525"/>
        <end position="562"/>
    </location>
</feature>
<feature type="compositionally biased region" description="Polar residues" evidence="2">
    <location>
        <begin position="535"/>
        <end position="553"/>
    </location>
</feature>
<comment type="caution">
    <text evidence="1">Lacks conserved residue(s) required for the propagation of feature annotation.</text>
</comment>
<dbReference type="PANTHER" id="PTHR14663:SF2">
    <property type="entry name" value="METHYLTRANSFERASE NSUN7-RELATED"/>
    <property type="match status" value="1"/>
</dbReference>
<feature type="active site" description="Nucleophile" evidence="1">
    <location>
        <position position="508"/>
    </location>
</feature>
<dbReference type="GO" id="GO:0008168">
    <property type="term" value="F:methyltransferase activity"/>
    <property type="evidence" value="ECO:0007669"/>
    <property type="project" value="UniProtKB-KW"/>
</dbReference>
<dbReference type="InterPro" id="IPR049561">
    <property type="entry name" value="NSUN5_7_fdxn-like"/>
</dbReference>
<gene>
    <name evidence="4" type="ORF">PLEPLA_LOCUS38152</name>
</gene>
<feature type="region of interest" description="Disordered" evidence="2">
    <location>
        <begin position="24"/>
        <end position="79"/>
    </location>
</feature>
<feature type="compositionally biased region" description="Basic and acidic residues" evidence="2">
    <location>
        <begin position="525"/>
        <end position="534"/>
    </location>
</feature>
<dbReference type="Gene3D" id="3.40.50.150">
    <property type="entry name" value="Vaccinia Virus protein VP39"/>
    <property type="match status" value="1"/>
</dbReference>